<evidence type="ECO:0000256" key="2">
    <source>
        <dbReference type="SAM" id="SignalP"/>
    </source>
</evidence>
<evidence type="ECO:0000313" key="3">
    <source>
        <dbReference type="EMBL" id="VUC37271.1"/>
    </source>
</evidence>
<proteinExistence type="predicted"/>
<comment type="caution">
    <text evidence="3">The sequence shown here is derived from an EMBL/GenBank/DDBJ whole genome shotgun (WGS) entry which is preliminary data.</text>
</comment>
<dbReference type="Proteomes" id="UP000766486">
    <property type="component" value="Unassembled WGS sequence"/>
</dbReference>
<evidence type="ECO:0000313" key="4">
    <source>
        <dbReference type="Proteomes" id="UP000766486"/>
    </source>
</evidence>
<feature type="chain" id="PRO_5045150696" description="RxLR effector protein" evidence="2">
    <location>
        <begin position="24"/>
        <end position="254"/>
    </location>
</feature>
<name>A0ABY6V0M4_BIOOC</name>
<keyword evidence="2" id="KW-0732">Signal</keyword>
<feature type="signal peptide" evidence="2">
    <location>
        <begin position="1"/>
        <end position="23"/>
    </location>
</feature>
<evidence type="ECO:0008006" key="5">
    <source>
        <dbReference type="Google" id="ProtNLM"/>
    </source>
</evidence>
<dbReference type="EMBL" id="CABFNS010000937">
    <property type="protein sequence ID" value="VUC37271.1"/>
    <property type="molecule type" value="Genomic_DNA"/>
</dbReference>
<evidence type="ECO:0000256" key="1">
    <source>
        <dbReference type="SAM" id="MobiDB-lite"/>
    </source>
</evidence>
<gene>
    <name evidence="3" type="ORF">CLO192961_LOCUS466340</name>
</gene>
<protein>
    <recommendedName>
        <fullName evidence="5">RxLR effector protein</fullName>
    </recommendedName>
</protein>
<keyword evidence="4" id="KW-1185">Reference proteome</keyword>
<sequence>MVCLKQLSFATAVVLSIVDTAVALPTSNHGSNAALERRSAYPESSLRFPREAFEERDFENDFAELASRSPKLNSNKFNNFFKMLNLGNAVASTSMARRDLEERDFKELMGRTVEDLDARDLEERKLAVLKKAFQATGKAIKKVAGGARKTASTVAQHDKSGKWFGNALDAGYTVATTVGTGKAIAKNAKASKDAKATAAAAGPNGAVQPGTGPAGGTKTKRTLEELERRAFEDLIRELTKSAGVSKREIYALGG</sequence>
<accession>A0ABY6V0M4</accession>
<organism evidence="3 4">
    <name type="scientific">Bionectria ochroleuca</name>
    <name type="common">Gliocladium roseum</name>
    <dbReference type="NCBI Taxonomy" id="29856"/>
    <lineage>
        <taxon>Eukaryota</taxon>
        <taxon>Fungi</taxon>
        <taxon>Dikarya</taxon>
        <taxon>Ascomycota</taxon>
        <taxon>Pezizomycotina</taxon>
        <taxon>Sordariomycetes</taxon>
        <taxon>Hypocreomycetidae</taxon>
        <taxon>Hypocreales</taxon>
        <taxon>Bionectriaceae</taxon>
        <taxon>Clonostachys</taxon>
    </lineage>
</organism>
<feature type="region of interest" description="Disordered" evidence="1">
    <location>
        <begin position="199"/>
        <end position="220"/>
    </location>
</feature>
<reference evidence="3 4" key="1">
    <citation type="submission" date="2019-06" db="EMBL/GenBank/DDBJ databases">
        <authorList>
            <person name="Broberg M."/>
        </authorList>
    </citation>
    <scope>NUCLEOTIDE SEQUENCE [LARGE SCALE GENOMIC DNA]</scope>
</reference>